<gene>
    <name evidence="2" type="ORF">BJX67DRAFT_383760</name>
</gene>
<comment type="caution">
    <text evidence="2">The sequence shown here is derived from an EMBL/GenBank/DDBJ whole genome shotgun (WGS) entry which is preliminary data.</text>
</comment>
<name>A0ABR4LM59_9EURO</name>
<feature type="region of interest" description="Disordered" evidence="1">
    <location>
        <begin position="1"/>
        <end position="30"/>
    </location>
</feature>
<reference evidence="2 3" key="1">
    <citation type="submission" date="2024-07" db="EMBL/GenBank/DDBJ databases">
        <title>Section-level genome sequencing and comparative genomics of Aspergillus sections Usti and Cavernicolus.</title>
        <authorList>
            <consortium name="Lawrence Berkeley National Laboratory"/>
            <person name="Nybo J.L."/>
            <person name="Vesth T.C."/>
            <person name="Theobald S."/>
            <person name="Frisvad J.C."/>
            <person name="Larsen T.O."/>
            <person name="Kjaerboelling I."/>
            <person name="Rothschild-Mancinelli K."/>
            <person name="Lyhne E.K."/>
            <person name="Kogle M.E."/>
            <person name="Barry K."/>
            <person name="Clum A."/>
            <person name="Na H."/>
            <person name="Ledsgaard L."/>
            <person name="Lin J."/>
            <person name="Lipzen A."/>
            <person name="Kuo A."/>
            <person name="Riley R."/>
            <person name="Mondo S."/>
            <person name="Labutti K."/>
            <person name="Haridas S."/>
            <person name="Pangalinan J."/>
            <person name="Salamov A.A."/>
            <person name="Simmons B.A."/>
            <person name="Magnuson J.K."/>
            <person name="Chen J."/>
            <person name="Drula E."/>
            <person name="Henrissat B."/>
            <person name="Wiebenga A."/>
            <person name="Lubbers R.J."/>
            <person name="Gomes A.C."/>
            <person name="Macurrencykelacurrency M.R."/>
            <person name="Stajich J."/>
            <person name="Grigoriev I.V."/>
            <person name="Mortensen U.H."/>
            <person name="De Vries R.P."/>
            <person name="Baker S.E."/>
            <person name="Andersen M.R."/>
        </authorList>
    </citation>
    <scope>NUCLEOTIDE SEQUENCE [LARGE SCALE GENOMIC DNA]</scope>
    <source>
        <strain evidence="2 3">CBS 449.75</strain>
    </source>
</reference>
<protein>
    <submittedName>
        <fullName evidence="2">Uncharacterized protein</fullName>
    </submittedName>
</protein>
<evidence type="ECO:0000313" key="3">
    <source>
        <dbReference type="Proteomes" id="UP001610432"/>
    </source>
</evidence>
<feature type="compositionally biased region" description="Polar residues" evidence="1">
    <location>
        <begin position="17"/>
        <end position="30"/>
    </location>
</feature>
<evidence type="ECO:0000256" key="1">
    <source>
        <dbReference type="SAM" id="MobiDB-lite"/>
    </source>
</evidence>
<dbReference type="Proteomes" id="UP001610432">
    <property type="component" value="Unassembled WGS sequence"/>
</dbReference>
<proteinExistence type="predicted"/>
<keyword evidence="3" id="KW-1185">Reference proteome</keyword>
<dbReference type="GeneID" id="98148590"/>
<organism evidence="2 3">
    <name type="scientific">Aspergillus lucknowensis</name>
    <dbReference type="NCBI Taxonomy" id="176173"/>
    <lineage>
        <taxon>Eukaryota</taxon>
        <taxon>Fungi</taxon>
        <taxon>Dikarya</taxon>
        <taxon>Ascomycota</taxon>
        <taxon>Pezizomycotina</taxon>
        <taxon>Eurotiomycetes</taxon>
        <taxon>Eurotiomycetidae</taxon>
        <taxon>Eurotiales</taxon>
        <taxon>Aspergillaceae</taxon>
        <taxon>Aspergillus</taxon>
        <taxon>Aspergillus subgen. Nidulantes</taxon>
    </lineage>
</organism>
<sequence>MVSLNPVYLFKSKDSSESTNNQEPVFDPNTVTMVQPGRPNAPTTEHVVTEQPAQPEQMRMQLRGGGGAGFCCGL</sequence>
<evidence type="ECO:0000313" key="2">
    <source>
        <dbReference type="EMBL" id="KAL2864508.1"/>
    </source>
</evidence>
<dbReference type="RefSeq" id="XP_070883487.1">
    <property type="nucleotide sequence ID" value="XM_071033518.1"/>
</dbReference>
<dbReference type="EMBL" id="JBFXLQ010000040">
    <property type="protein sequence ID" value="KAL2864508.1"/>
    <property type="molecule type" value="Genomic_DNA"/>
</dbReference>
<accession>A0ABR4LM59</accession>